<dbReference type="Proteomes" id="UP000756921">
    <property type="component" value="Unassembled WGS sequence"/>
</dbReference>
<protein>
    <submittedName>
        <fullName evidence="2">Double-stranded RNA binding motif protein</fullName>
    </submittedName>
</protein>
<proteinExistence type="predicted"/>
<reference evidence="2" key="1">
    <citation type="journal article" date="2020" name="Mol. Plant Microbe Interact.">
        <title>Genome Sequence of the Biocontrol Agent Coniothyrium minitans strain Conio (IMI 134523).</title>
        <authorList>
            <person name="Patel D."/>
            <person name="Shittu T.A."/>
            <person name="Baroncelli R."/>
            <person name="Muthumeenakshi S."/>
            <person name="Osborne T.H."/>
            <person name="Janganan T.K."/>
            <person name="Sreenivasaprasad S."/>
        </authorList>
    </citation>
    <scope>NUCLEOTIDE SEQUENCE</scope>
    <source>
        <strain evidence="2">Conio</strain>
    </source>
</reference>
<feature type="compositionally biased region" description="Pro residues" evidence="1">
    <location>
        <begin position="159"/>
        <end position="177"/>
    </location>
</feature>
<feature type="region of interest" description="Disordered" evidence="1">
    <location>
        <begin position="237"/>
        <end position="267"/>
    </location>
</feature>
<evidence type="ECO:0000256" key="1">
    <source>
        <dbReference type="SAM" id="MobiDB-lite"/>
    </source>
</evidence>
<organism evidence="2 3">
    <name type="scientific">Paraphaeosphaeria minitans</name>
    <dbReference type="NCBI Taxonomy" id="565426"/>
    <lineage>
        <taxon>Eukaryota</taxon>
        <taxon>Fungi</taxon>
        <taxon>Dikarya</taxon>
        <taxon>Ascomycota</taxon>
        <taxon>Pezizomycotina</taxon>
        <taxon>Dothideomycetes</taxon>
        <taxon>Pleosporomycetidae</taxon>
        <taxon>Pleosporales</taxon>
        <taxon>Massarineae</taxon>
        <taxon>Didymosphaeriaceae</taxon>
        <taxon>Paraphaeosphaeria</taxon>
    </lineage>
</organism>
<sequence>MFYIMYLTGLCQRRHWPDPLFQTYRTRLGYGCTVRVNNREYSTDVEYETDELAKNAAATRAYMICRNFSVNDGMYPGQRPGQGGVVQGLPVAIGTGRRGTVSSTEFDSSSSSGGNSPRNSDYGPEDSAGRRSSKSSMSSISNCMCGRGTVLGQEQSTPELPPPPQGSASAEPPPVLPYNPHAQACNDCDHPARTIHVITHECLEGDALRCVIKPVRDDVPLELDDYVRAGDLLNYLEAAPPPEDDLPPPPPPPASSSAGQPFGSPTVLTITATPSGDSTTITTTYTLPPQPSLYPGFSSPRSSSAAPVTTITSKITVGSTVLPISTTIFVGSSSFVVVPIGSRTVPIVSYTTYSTTTSSCPVSAATSKTIVSTVPTAASSFIVVTATLLSGPPITTTIAVPVGSTKAGQIMTVPNAAASATLPPPMSTVRRPPGGWSFQLSSSRSNDRLRPTAWGAPPQGSHVASAPGMTSSASAPAGRPTEFVLGGTAGMFGSPASSPGAAVATDAAARLIAAAQQGGGRVADTQYKRSEAPGHSATTGEPERDGEHSPWDVKKDLEIRGTARLGGSPIQLTPNIARIVLGDGQTLNPNAKLLRR</sequence>
<evidence type="ECO:0000313" key="2">
    <source>
        <dbReference type="EMBL" id="KAF9741191.1"/>
    </source>
</evidence>
<feature type="compositionally biased region" description="Basic and acidic residues" evidence="1">
    <location>
        <begin position="541"/>
        <end position="551"/>
    </location>
</feature>
<gene>
    <name evidence="2" type="ORF">PMIN01_00730</name>
</gene>
<dbReference type="Gene3D" id="3.30.160.20">
    <property type="match status" value="1"/>
</dbReference>
<feature type="region of interest" description="Disordered" evidence="1">
    <location>
        <begin position="518"/>
        <end position="551"/>
    </location>
</feature>
<feature type="compositionally biased region" description="Low complexity" evidence="1">
    <location>
        <begin position="102"/>
        <end position="121"/>
    </location>
</feature>
<dbReference type="EMBL" id="WJXW01000001">
    <property type="protein sequence ID" value="KAF9741191.1"/>
    <property type="molecule type" value="Genomic_DNA"/>
</dbReference>
<evidence type="ECO:0000313" key="3">
    <source>
        <dbReference type="Proteomes" id="UP000756921"/>
    </source>
</evidence>
<dbReference type="AlphaFoldDB" id="A0A9P6KWJ1"/>
<keyword evidence="3" id="KW-1185">Reference proteome</keyword>
<name>A0A9P6KWJ1_9PLEO</name>
<accession>A0A9P6KWJ1</accession>
<feature type="region of interest" description="Disordered" evidence="1">
    <location>
        <begin position="96"/>
        <end position="178"/>
    </location>
</feature>
<feature type="region of interest" description="Disordered" evidence="1">
    <location>
        <begin position="431"/>
        <end position="478"/>
    </location>
</feature>
<comment type="caution">
    <text evidence="2">The sequence shown here is derived from an EMBL/GenBank/DDBJ whole genome shotgun (WGS) entry which is preliminary data.</text>
</comment>
<dbReference type="SUPFAM" id="SSF54768">
    <property type="entry name" value="dsRNA-binding domain-like"/>
    <property type="match status" value="1"/>
</dbReference>
<dbReference type="OrthoDB" id="5274873at2759"/>